<dbReference type="OMA" id="GAPKIAM"/>
<dbReference type="InterPro" id="IPR025110">
    <property type="entry name" value="AMP-bd_C"/>
</dbReference>
<evidence type="ECO:0000256" key="2">
    <source>
        <dbReference type="ARBA" id="ARBA00022598"/>
    </source>
</evidence>
<evidence type="ECO:0000256" key="1">
    <source>
        <dbReference type="ARBA" id="ARBA00006432"/>
    </source>
</evidence>
<dbReference type="Gene3D" id="3.30.300.30">
    <property type="match status" value="1"/>
</dbReference>
<keyword evidence="11" id="KW-1185">Reference proteome</keyword>
<evidence type="ECO:0000256" key="3">
    <source>
        <dbReference type="ARBA" id="ARBA00037247"/>
    </source>
</evidence>
<evidence type="ECO:0000313" key="11">
    <source>
        <dbReference type="Proteomes" id="UP000594260"/>
    </source>
</evidence>
<proteinExistence type="inferred from homology"/>
<dbReference type="EnsemblMetazoa" id="XM_022803051">
    <property type="protein sequence ID" value="XP_022658786"/>
    <property type="gene ID" value="LOC111249329"/>
</dbReference>
<dbReference type="RefSeq" id="XP_022658784.1">
    <property type="nucleotide sequence ID" value="XM_022803049.1"/>
</dbReference>
<feature type="domain" description="AMP-binding enzyme C-terminal" evidence="9">
    <location>
        <begin position="542"/>
        <end position="617"/>
    </location>
</feature>
<keyword evidence="2" id="KW-0436">Ligase</keyword>
<dbReference type="EnsemblMetazoa" id="XM_022803049">
    <property type="protein sequence ID" value="XP_022658784"/>
    <property type="gene ID" value="LOC111249329"/>
</dbReference>
<dbReference type="KEGG" id="vde:111249329"/>
<evidence type="ECO:0000259" key="9">
    <source>
        <dbReference type="Pfam" id="PF13193"/>
    </source>
</evidence>
<dbReference type="AlphaFoldDB" id="A0A7M7K789"/>
<comment type="catalytic activity">
    <reaction evidence="7">
        <text>a medium-chain fatty acid + ATP + CoA = a medium-chain fatty acyl-CoA + AMP + diphosphate</text>
        <dbReference type="Rhea" id="RHEA:48340"/>
        <dbReference type="ChEBI" id="CHEBI:30616"/>
        <dbReference type="ChEBI" id="CHEBI:33019"/>
        <dbReference type="ChEBI" id="CHEBI:57287"/>
        <dbReference type="ChEBI" id="CHEBI:59558"/>
        <dbReference type="ChEBI" id="CHEBI:90546"/>
        <dbReference type="ChEBI" id="CHEBI:456215"/>
        <dbReference type="EC" id="6.2.1.2"/>
    </reaction>
</comment>
<dbReference type="PANTHER" id="PTHR43201:SF5">
    <property type="entry name" value="MEDIUM-CHAIN ACYL-COA LIGASE ACSF2, MITOCHONDRIAL"/>
    <property type="match status" value="1"/>
</dbReference>
<dbReference type="InterPro" id="IPR042099">
    <property type="entry name" value="ANL_N_sf"/>
</dbReference>
<dbReference type="PANTHER" id="PTHR43201">
    <property type="entry name" value="ACYL-COA SYNTHETASE"/>
    <property type="match status" value="1"/>
</dbReference>
<dbReference type="GO" id="GO:0031956">
    <property type="term" value="F:medium-chain fatty acid-CoA ligase activity"/>
    <property type="evidence" value="ECO:0007669"/>
    <property type="project" value="UniProtKB-EC"/>
</dbReference>
<dbReference type="InParanoid" id="A0A7M7K789"/>
<dbReference type="RefSeq" id="XP_022658787.1">
    <property type="nucleotide sequence ID" value="XM_022803052.1"/>
</dbReference>
<dbReference type="EC" id="6.2.1.2" evidence="4"/>
<dbReference type="Pfam" id="PF00501">
    <property type="entry name" value="AMP-binding"/>
    <property type="match status" value="1"/>
</dbReference>
<evidence type="ECO:0000256" key="7">
    <source>
        <dbReference type="ARBA" id="ARBA00048277"/>
    </source>
</evidence>
<comment type="catalytic activity">
    <reaction evidence="6">
        <text>octanoate + ATP + CoA = octanoyl-CoA + AMP + diphosphate</text>
        <dbReference type="Rhea" id="RHEA:33631"/>
        <dbReference type="ChEBI" id="CHEBI:25646"/>
        <dbReference type="ChEBI" id="CHEBI:30616"/>
        <dbReference type="ChEBI" id="CHEBI:33019"/>
        <dbReference type="ChEBI" id="CHEBI:57287"/>
        <dbReference type="ChEBI" id="CHEBI:57386"/>
        <dbReference type="ChEBI" id="CHEBI:456215"/>
    </reaction>
</comment>
<evidence type="ECO:0000259" key="8">
    <source>
        <dbReference type="Pfam" id="PF00501"/>
    </source>
</evidence>
<dbReference type="PROSITE" id="PS00455">
    <property type="entry name" value="AMP_BINDING"/>
    <property type="match status" value="1"/>
</dbReference>
<comment type="function">
    <text evidence="3">Acyl-CoA synthases catalyze the initial reaction in fatty acid metabolism, by forming a thioester with CoA. Has some preference toward medium-chain substrates. Plays a role in adipocyte differentiation.</text>
</comment>
<protein>
    <recommendedName>
        <fullName evidence="5">Medium-chain acyl-CoA ligase ACSF2, mitochondrial</fullName>
        <ecNumber evidence="4">6.2.1.2</ecNumber>
    </recommendedName>
</protein>
<dbReference type="Proteomes" id="UP000594260">
    <property type="component" value="Unplaced"/>
</dbReference>
<dbReference type="GO" id="GO:0006631">
    <property type="term" value="P:fatty acid metabolic process"/>
    <property type="evidence" value="ECO:0007669"/>
    <property type="project" value="TreeGrafter"/>
</dbReference>
<feature type="domain" description="AMP-dependent synthetase/ligase" evidence="8">
    <location>
        <begin position="119"/>
        <end position="491"/>
    </location>
</feature>
<dbReference type="InterPro" id="IPR020845">
    <property type="entry name" value="AMP-binding_CS"/>
</dbReference>
<evidence type="ECO:0000256" key="5">
    <source>
        <dbReference type="ARBA" id="ARBA00039638"/>
    </source>
</evidence>
<sequence>MRFQEHVKRTHTRKSIHLPCAGISFYTLELSAKHRIYPIMRSLLNIVTKPFLFLDHIQSRIQGIYLVSNRCLHYPTERTLITVSRIDQTQKRSKTTSATAEVIKLRKYVSKLNVSEALDKAAFENSTKTAYLFKDGVSKTFSEFHRDVAAFAGGVQHLGLAKNARVAIFAPTCYEWLVAKYAINWAGCVVVAMNSGAYQDEVVYALEKTGTEAIIIGDVFKYMDYYQTICEVFPELKTKKALDSKRTLKHIISISTDKKPGTFTFRELQSSGPVLDAQMKPDDPAVIIQSSGSTGEPKSVVLSHGNVVSAAYQSFSTMRLRHSNIVLASLPLYHSFGYLCVEANNTLNGLTTVFTSASPKPSEIIEMIERHRVTTLHGTPTTFFDILCCPDFGQRNLSCVENATIGATTLHPSVIENVINKLHLKELMLGYGLTETSGACSYADGKAFRGYAPFPGTKFRIAKANNDVIVDGSGIQGELQIRGPTLFLEYLNDEKKTREAFTDDGWFRTGDLGYLNKHGLFEICGRTSDLIIKGGVNIFPVEVEKVLLEHPAIAEAHVLGVFDERFGEEICAWIKLRPDTWLSAGSVIRYCAGKLQNIKIPKHVVFASGFPRTNVGKVSKKLLREAFEKHSV</sequence>
<evidence type="ECO:0000313" key="10">
    <source>
        <dbReference type="EnsemblMetazoa" id="XP_022658784"/>
    </source>
</evidence>
<dbReference type="InterPro" id="IPR000873">
    <property type="entry name" value="AMP-dep_synth/lig_dom"/>
</dbReference>
<evidence type="ECO:0000256" key="4">
    <source>
        <dbReference type="ARBA" id="ARBA00039009"/>
    </source>
</evidence>
<accession>A0A7M7K789</accession>
<comment type="similarity">
    <text evidence="1">Belongs to the ATP-dependent AMP-binding enzyme family.</text>
</comment>
<reference evidence="10" key="1">
    <citation type="submission" date="2021-01" db="UniProtKB">
        <authorList>
            <consortium name="EnsemblMetazoa"/>
        </authorList>
    </citation>
    <scope>IDENTIFICATION</scope>
</reference>
<dbReference type="GeneID" id="111249329"/>
<name>A0A7M7K789_VARDE</name>
<dbReference type="EnsemblMetazoa" id="XM_022803052">
    <property type="protein sequence ID" value="XP_022658787"/>
    <property type="gene ID" value="LOC111249329"/>
</dbReference>
<dbReference type="SUPFAM" id="SSF56801">
    <property type="entry name" value="Acetyl-CoA synthetase-like"/>
    <property type="match status" value="1"/>
</dbReference>
<dbReference type="FunFam" id="3.30.300.30:FF:000008">
    <property type="entry name" value="2,3-dihydroxybenzoate-AMP ligase"/>
    <property type="match status" value="1"/>
</dbReference>
<dbReference type="Pfam" id="PF13193">
    <property type="entry name" value="AMP-binding_C"/>
    <property type="match status" value="1"/>
</dbReference>
<dbReference type="Gene3D" id="3.40.50.12780">
    <property type="entry name" value="N-terminal domain of ligase-like"/>
    <property type="match status" value="1"/>
</dbReference>
<dbReference type="InterPro" id="IPR045851">
    <property type="entry name" value="AMP-bd_C_sf"/>
</dbReference>
<organism evidence="10 11">
    <name type="scientific">Varroa destructor</name>
    <name type="common">Honeybee mite</name>
    <dbReference type="NCBI Taxonomy" id="109461"/>
    <lineage>
        <taxon>Eukaryota</taxon>
        <taxon>Metazoa</taxon>
        <taxon>Ecdysozoa</taxon>
        <taxon>Arthropoda</taxon>
        <taxon>Chelicerata</taxon>
        <taxon>Arachnida</taxon>
        <taxon>Acari</taxon>
        <taxon>Parasitiformes</taxon>
        <taxon>Mesostigmata</taxon>
        <taxon>Gamasina</taxon>
        <taxon>Dermanyssoidea</taxon>
        <taxon>Varroidae</taxon>
        <taxon>Varroa</taxon>
    </lineage>
</organism>
<evidence type="ECO:0000256" key="6">
    <source>
        <dbReference type="ARBA" id="ARBA00047319"/>
    </source>
</evidence>
<dbReference type="OrthoDB" id="10253115at2759"/>
<dbReference type="RefSeq" id="XP_022658786.1">
    <property type="nucleotide sequence ID" value="XM_022803051.1"/>
</dbReference>